<dbReference type="InterPro" id="IPR036962">
    <property type="entry name" value="Glyco_hydro_3_N_sf"/>
</dbReference>
<dbReference type="InterPro" id="IPR017853">
    <property type="entry name" value="GH"/>
</dbReference>
<dbReference type="GO" id="GO:0016787">
    <property type="term" value="F:hydrolase activity"/>
    <property type="evidence" value="ECO:0007669"/>
    <property type="project" value="UniProtKB-KW"/>
</dbReference>
<dbReference type="Proteomes" id="UP001589896">
    <property type="component" value="Unassembled WGS sequence"/>
</dbReference>
<dbReference type="PANTHER" id="PTHR30480">
    <property type="entry name" value="BETA-HEXOSAMINIDASE-RELATED"/>
    <property type="match status" value="1"/>
</dbReference>
<keyword evidence="6" id="KW-1185">Reference proteome</keyword>
<protein>
    <submittedName>
        <fullName evidence="5">Glycoside hydrolase family 3 N-terminal domain-containing protein</fullName>
    </submittedName>
</protein>
<accession>A0ABV6RV20</accession>
<comment type="similarity">
    <text evidence="1">Belongs to the glycosyl hydrolase 3 family.</text>
</comment>
<organism evidence="5 6">
    <name type="scientific">Lysobacter korlensis</name>
    <dbReference type="NCBI Taxonomy" id="553636"/>
    <lineage>
        <taxon>Bacteria</taxon>
        <taxon>Pseudomonadati</taxon>
        <taxon>Pseudomonadota</taxon>
        <taxon>Gammaproteobacteria</taxon>
        <taxon>Lysobacterales</taxon>
        <taxon>Lysobacteraceae</taxon>
        <taxon>Lysobacter</taxon>
    </lineage>
</organism>
<comment type="caution">
    <text evidence="5">The sequence shown here is derived from an EMBL/GenBank/DDBJ whole genome shotgun (WGS) entry which is preliminary data.</text>
</comment>
<dbReference type="Gene3D" id="3.20.20.300">
    <property type="entry name" value="Glycoside hydrolase, family 3, N-terminal domain"/>
    <property type="match status" value="1"/>
</dbReference>
<evidence type="ECO:0000256" key="1">
    <source>
        <dbReference type="ARBA" id="ARBA00005336"/>
    </source>
</evidence>
<reference evidence="5 6" key="1">
    <citation type="submission" date="2024-09" db="EMBL/GenBank/DDBJ databases">
        <authorList>
            <person name="Sun Q."/>
            <person name="Mori K."/>
        </authorList>
    </citation>
    <scope>NUCLEOTIDE SEQUENCE [LARGE SCALE GENOMIC DNA]</scope>
    <source>
        <strain evidence="5 6">KCTC 23076</strain>
    </source>
</reference>
<evidence type="ECO:0000256" key="2">
    <source>
        <dbReference type="ARBA" id="ARBA00022801"/>
    </source>
</evidence>
<keyword evidence="3" id="KW-0326">Glycosidase</keyword>
<name>A0ABV6RV20_9GAMM</name>
<dbReference type="SUPFAM" id="SSF51445">
    <property type="entry name" value="(Trans)glycosidases"/>
    <property type="match status" value="1"/>
</dbReference>
<sequence>MNEADGPAVLLPGFAGAELPGWLEQRLADGLAGVCIFGSNITSRGQLRELTDRIRAANPAAIIAIDEEGGDVTRLFHDTGSPFPGNAVLGRIDDERLTERVARTVGEELRGVGVNLDFAPVADVNSNPMNPVIGVRSFGADAAATARHTAAWVRGLQSTGVAGSVKHFPGHGDTAQDSHLALPVVDLPLEALRRRELLPFRAAIDTGVRTVMTSHILLPQVDGSGPATFSERILTSLLREELAFDGVIVTDALDMAGASGTSGLAAAAARAISGGADLLCLGSETPEALLGEVESALAATRDRRLAEAAARVQALGTELAVAAAPSASGAASEAAFPLEPTIAAFDVRAGTVVPGGARIVVLETEANIAVGAAPWGPAAAGADVIALRAGDRLPSAGPLILVGRDNHRHEWARGVISTAREARPGSVAVDMGWPSEDRAFADVATFGASRHAGDALLRWLEERSS</sequence>
<dbReference type="RefSeq" id="WP_386672905.1">
    <property type="nucleotide sequence ID" value="NZ_JBHLTG010000006.1"/>
</dbReference>
<dbReference type="PROSITE" id="PS00775">
    <property type="entry name" value="GLYCOSYL_HYDROL_F3"/>
    <property type="match status" value="1"/>
</dbReference>
<evidence type="ECO:0000313" key="5">
    <source>
        <dbReference type="EMBL" id="MFC0680824.1"/>
    </source>
</evidence>
<gene>
    <name evidence="5" type="ORF">ACFFGH_23585</name>
</gene>
<keyword evidence="2 5" id="KW-0378">Hydrolase</keyword>
<dbReference type="EMBL" id="JBHLTG010000006">
    <property type="protein sequence ID" value="MFC0680824.1"/>
    <property type="molecule type" value="Genomic_DNA"/>
</dbReference>
<feature type="domain" description="Glycoside hydrolase family 3 N-terminal" evidence="4">
    <location>
        <begin position="30"/>
        <end position="314"/>
    </location>
</feature>
<dbReference type="PANTHER" id="PTHR30480:SF16">
    <property type="entry name" value="GLYCOSIDE HYDROLASE FAMILY 3 DOMAIN PROTEIN"/>
    <property type="match status" value="1"/>
</dbReference>
<dbReference type="InterPro" id="IPR019800">
    <property type="entry name" value="Glyco_hydro_3_AS"/>
</dbReference>
<dbReference type="InterPro" id="IPR050226">
    <property type="entry name" value="NagZ_Beta-hexosaminidase"/>
</dbReference>
<dbReference type="InterPro" id="IPR001764">
    <property type="entry name" value="Glyco_hydro_3_N"/>
</dbReference>
<proteinExistence type="inferred from homology"/>
<dbReference type="Pfam" id="PF00933">
    <property type="entry name" value="Glyco_hydro_3"/>
    <property type="match status" value="1"/>
</dbReference>
<evidence type="ECO:0000313" key="6">
    <source>
        <dbReference type="Proteomes" id="UP001589896"/>
    </source>
</evidence>
<evidence type="ECO:0000259" key="4">
    <source>
        <dbReference type="Pfam" id="PF00933"/>
    </source>
</evidence>
<evidence type="ECO:0000256" key="3">
    <source>
        <dbReference type="ARBA" id="ARBA00023295"/>
    </source>
</evidence>